<dbReference type="Proteomes" id="UP001144396">
    <property type="component" value="Unassembled WGS sequence"/>
</dbReference>
<dbReference type="EMBL" id="BSDP01000001">
    <property type="protein sequence ID" value="GLI28494.1"/>
    <property type="molecule type" value="Genomic_DNA"/>
</dbReference>
<organism evidence="1 2">
    <name type="scientific">Agromyces rhizosphaerae</name>
    <dbReference type="NCBI Taxonomy" id="88374"/>
    <lineage>
        <taxon>Bacteria</taxon>
        <taxon>Bacillati</taxon>
        <taxon>Actinomycetota</taxon>
        <taxon>Actinomycetes</taxon>
        <taxon>Micrococcales</taxon>
        <taxon>Microbacteriaceae</taxon>
        <taxon>Agromyces</taxon>
    </lineage>
</organism>
<sequence>MTIAIDSFYGTQQPYAVSTNEPEAHWTDTVVAQGHADYCSAYGHSAFVAAATGKQSERCGRCGDLLGDTESAPVKDAGEDTPARPATVLINISDNEGYSPEQINTHITLGAMLESIQEAIDEFGEDAKVVLSNGQRYGAGFGSFVGGYGDSLEVTNAEDGDTCAYCEATPGDNDHCTWDGTPHSWHDCGDVFGGDSNCPTAVEAIA</sequence>
<evidence type="ECO:0000313" key="1">
    <source>
        <dbReference type="EMBL" id="GLI28494.1"/>
    </source>
</evidence>
<name>A0A9W6D082_9MICO</name>
<dbReference type="AlphaFoldDB" id="A0A9W6D082"/>
<dbReference type="RefSeq" id="WP_281885927.1">
    <property type="nucleotide sequence ID" value="NZ_BSDP01000001.1"/>
</dbReference>
<protein>
    <submittedName>
        <fullName evidence="1">Uncharacterized protein</fullName>
    </submittedName>
</protein>
<reference evidence="1" key="1">
    <citation type="submission" date="2022-12" db="EMBL/GenBank/DDBJ databases">
        <title>Reference genome sequencing for broad-spectrum identification of bacterial and archaeal isolates by mass spectrometry.</title>
        <authorList>
            <person name="Sekiguchi Y."/>
            <person name="Tourlousse D.M."/>
        </authorList>
    </citation>
    <scope>NUCLEOTIDE SEQUENCE</scope>
    <source>
        <strain evidence="1">14</strain>
    </source>
</reference>
<accession>A0A9W6D082</accession>
<keyword evidence="2" id="KW-1185">Reference proteome</keyword>
<gene>
    <name evidence="1" type="ORF">ARHIZOSPH14_27360</name>
</gene>
<proteinExistence type="predicted"/>
<evidence type="ECO:0000313" key="2">
    <source>
        <dbReference type="Proteomes" id="UP001144396"/>
    </source>
</evidence>
<comment type="caution">
    <text evidence="1">The sequence shown here is derived from an EMBL/GenBank/DDBJ whole genome shotgun (WGS) entry which is preliminary data.</text>
</comment>